<protein>
    <submittedName>
        <fullName evidence="1">Uncharacterized protein</fullName>
    </submittedName>
</protein>
<dbReference type="Proteomes" id="UP001480082">
    <property type="component" value="Unassembled WGS sequence"/>
</dbReference>
<proteinExistence type="predicted"/>
<gene>
    <name evidence="1" type="ORF">NKI81_13200</name>
</gene>
<keyword evidence="2" id="KW-1185">Reference proteome</keyword>
<organism evidence="1 2">
    <name type="scientific">Mesorhizobium australicum</name>
    <dbReference type="NCBI Taxonomy" id="536018"/>
    <lineage>
        <taxon>Bacteria</taxon>
        <taxon>Pseudomonadati</taxon>
        <taxon>Pseudomonadota</taxon>
        <taxon>Alphaproteobacteria</taxon>
        <taxon>Hyphomicrobiales</taxon>
        <taxon>Phyllobacteriaceae</taxon>
        <taxon>Mesorhizobium</taxon>
    </lineage>
</organism>
<reference evidence="1 2" key="1">
    <citation type="journal article" date="2024" name="Proc. Natl. Acad. Sci. U.S.A.">
        <title>The evolutionary genomics of adaptation to stress in wild rhizobium bacteria.</title>
        <authorList>
            <person name="Kehlet-Delgado H."/>
            <person name="Montoya A.P."/>
            <person name="Jensen K.T."/>
            <person name="Wendlandt C.E."/>
            <person name="Dexheimer C."/>
            <person name="Roberts M."/>
            <person name="Torres Martinez L."/>
            <person name="Friesen M.L."/>
            <person name="Griffitts J.S."/>
            <person name="Porter S.S."/>
        </authorList>
    </citation>
    <scope>NUCLEOTIDE SEQUENCE [LARGE SCALE GENOMIC DNA]</scope>
    <source>
        <strain evidence="1 2">M0468</strain>
    </source>
</reference>
<dbReference type="EMBL" id="JAMYRI010000006">
    <property type="protein sequence ID" value="MER9284908.1"/>
    <property type="molecule type" value="Genomic_DNA"/>
</dbReference>
<comment type="caution">
    <text evidence="1">The sequence shown here is derived from an EMBL/GenBank/DDBJ whole genome shotgun (WGS) entry which is preliminary data.</text>
</comment>
<evidence type="ECO:0000313" key="1">
    <source>
        <dbReference type="EMBL" id="MER9284908.1"/>
    </source>
</evidence>
<name>A0ACC6SYS5_9HYPH</name>
<evidence type="ECO:0000313" key="2">
    <source>
        <dbReference type="Proteomes" id="UP001480082"/>
    </source>
</evidence>
<sequence length="309" mass="34490">MGNAISPCELIQGIGRSVLNLQDIAGHPALHRYVQEQSQSLIRIYEESPRLASIFATQQRWLLGHVGLAMHFRRDPNDRRKDLTVSRFIEVVHKNAVASRNTADAFIKEMLHYNIAEYVAGGDGRTHPLQPTAATIERFTGWVTAHLRTLDHIDGGNRLARFLERPDMLATLQPLVADGLLASKPVREPNQTFSLFIWLNNGGIVMDWLMSGINPDHAGLERIPTGVVSIGDFAKWLKLSRTHLGRKLRTAEELGSIGWLGQRGNSVMWVSHGFYDEYMIVQAAKLAVVDSAFAACFSTDRRVPPPPNL</sequence>
<accession>A0ACC6SYS5</accession>